<sequence>MGFDSSSSMFVHAIIVMSYMSKSNWEERWAFMRNLGFSHAESLSMFKKHPCSFGLSKEKVQSRVEFFTVKQNFEMSDIVKNPVILALSLEKRIIPRCNVLEILYSNGLIGRVNAGSVTTALKLNEVKFIEKYVTKYQVTVPEMVHAYKRQIGLADLKEGDGFYKM</sequence>
<keyword evidence="2" id="KW-0805">Transcription regulation</keyword>
<dbReference type="Pfam" id="PF02536">
    <property type="entry name" value="mTERF"/>
    <property type="match status" value="1"/>
</dbReference>
<proteinExistence type="inferred from homology"/>
<protein>
    <submittedName>
        <fullName evidence="4">Uncharacterized protein</fullName>
    </submittedName>
</protein>
<organism evidence="4 5">
    <name type="scientific">Coptis chinensis</name>
    <dbReference type="NCBI Taxonomy" id="261450"/>
    <lineage>
        <taxon>Eukaryota</taxon>
        <taxon>Viridiplantae</taxon>
        <taxon>Streptophyta</taxon>
        <taxon>Embryophyta</taxon>
        <taxon>Tracheophyta</taxon>
        <taxon>Spermatophyta</taxon>
        <taxon>Magnoliopsida</taxon>
        <taxon>Ranunculales</taxon>
        <taxon>Ranunculaceae</taxon>
        <taxon>Coptidoideae</taxon>
        <taxon>Coptis</taxon>
    </lineage>
</organism>
<accession>A0A835I141</accession>
<dbReference type="Proteomes" id="UP000631114">
    <property type="component" value="Unassembled WGS sequence"/>
</dbReference>
<gene>
    <name evidence="4" type="ORF">IFM89_007518</name>
</gene>
<evidence type="ECO:0000256" key="3">
    <source>
        <dbReference type="ARBA" id="ARBA00022946"/>
    </source>
</evidence>
<evidence type="ECO:0000313" key="5">
    <source>
        <dbReference type="Proteomes" id="UP000631114"/>
    </source>
</evidence>
<evidence type="ECO:0000256" key="1">
    <source>
        <dbReference type="ARBA" id="ARBA00007692"/>
    </source>
</evidence>
<dbReference type="PANTHER" id="PTHR13068">
    <property type="entry name" value="CGI-12 PROTEIN-RELATED"/>
    <property type="match status" value="1"/>
</dbReference>
<dbReference type="Gene3D" id="1.25.70.10">
    <property type="entry name" value="Transcription termination factor 3, mitochondrial"/>
    <property type="match status" value="1"/>
</dbReference>
<dbReference type="GO" id="GO:0003676">
    <property type="term" value="F:nucleic acid binding"/>
    <property type="evidence" value="ECO:0007669"/>
    <property type="project" value="InterPro"/>
</dbReference>
<keyword evidence="5" id="KW-1185">Reference proteome</keyword>
<dbReference type="AlphaFoldDB" id="A0A835I141"/>
<dbReference type="GO" id="GO:0006353">
    <property type="term" value="P:DNA-templated transcription termination"/>
    <property type="evidence" value="ECO:0007669"/>
    <property type="project" value="UniProtKB-KW"/>
</dbReference>
<keyword evidence="2" id="KW-0806">Transcription termination</keyword>
<dbReference type="InterPro" id="IPR038538">
    <property type="entry name" value="MTERF_sf"/>
</dbReference>
<dbReference type="InterPro" id="IPR003690">
    <property type="entry name" value="MTERF"/>
</dbReference>
<comment type="caution">
    <text evidence="4">The sequence shown here is derived from an EMBL/GenBank/DDBJ whole genome shotgun (WGS) entry which is preliminary data.</text>
</comment>
<evidence type="ECO:0000256" key="2">
    <source>
        <dbReference type="ARBA" id="ARBA00022472"/>
    </source>
</evidence>
<dbReference type="EMBL" id="JADFTS010000004">
    <property type="protein sequence ID" value="KAF9608132.1"/>
    <property type="molecule type" value="Genomic_DNA"/>
</dbReference>
<keyword evidence="3" id="KW-0809">Transit peptide</keyword>
<evidence type="ECO:0000313" key="4">
    <source>
        <dbReference type="EMBL" id="KAF9608132.1"/>
    </source>
</evidence>
<dbReference type="OrthoDB" id="637682at2759"/>
<dbReference type="PANTHER" id="PTHR13068:SF236">
    <property type="entry name" value="OS02G0749800 PROTEIN"/>
    <property type="match status" value="1"/>
</dbReference>
<dbReference type="SMART" id="SM00733">
    <property type="entry name" value="Mterf"/>
    <property type="match status" value="2"/>
</dbReference>
<reference evidence="4 5" key="1">
    <citation type="submission" date="2020-10" db="EMBL/GenBank/DDBJ databases">
        <title>The Coptis chinensis genome and diversification of protoberbering-type alkaloids.</title>
        <authorList>
            <person name="Wang B."/>
            <person name="Shu S."/>
            <person name="Song C."/>
            <person name="Liu Y."/>
        </authorList>
    </citation>
    <scope>NUCLEOTIDE SEQUENCE [LARGE SCALE GENOMIC DNA]</scope>
    <source>
        <strain evidence="4">HL-2020</strain>
        <tissue evidence="4">Leaf</tissue>
    </source>
</reference>
<keyword evidence="2" id="KW-0804">Transcription</keyword>
<comment type="similarity">
    <text evidence="1">Belongs to the mTERF family.</text>
</comment>
<name>A0A835I141_9MAGN</name>